<evidence type="ECO:0000256" key="7">
    <source>
        <dbReference type="ARBA" id="ARBA00022833"/>
    </source>
</evidence>
<sequence>MPPPTTTARMGAPYRRVRAAAIGARPPAVPSKAMPEGDTIHYAANRIRPILAGVAPDEVRTPHARFGRDRWPERLQGRVVEAVEAHGKHLFLRFEGDLTIHSHLRMTGAWRVHADGARWARAPRRAWLVLRARGQDVVQFDGPVLELLSETRRRFDLRLATLGPDIIKEDFDERVFLRRLREDDPTRPIGDAILDQRTIAGIGNLWKAESCFLAQIDPWRPSGEVSDDEALRIVHEARPRMQRSAVDGNQTRFKAIYGKAGQVCPRCGEAKIQQRGQWDDNRRTYWCPACQR</sequence>
<dbReference type="GO" id="GO:0003684">
    <property type="term" value="F:damaged DNA binding"/>
    <property type="evidence" value="ECO:0007669"/>
    <property type="project" value="InterPro"/>
</dbReference>
<evidence type="ECO:0000259" key="15">
    <source>
        <dbReference type="PROSITE" id="PS51068"/>
    </source>
</evidence>
<proteinExistence type="inferred from homology"/>
<evidence type="ECO:0000256" key="4">
    <source>
        <dbReference type="ARBA" id="ARBA00022763"/>
    </source>
</evidence>
<dbReference type="InterPro" id="IPR015886">
    <property type="entry name" value="H2TH_FPG"/>
</dbReference>
<feature type="domain" description="Formamidopyrimidine-DNA glycosylase catalytic" evidence="15">
    <location>
        <begin position="35"/>
        <end position="156"/>
    </location>
</feature>
<dbReference type="AlphaFoldDB" id="A0A5B8U0R7"/>
<keyword evidence="11" id="KW-0511">Multifunctional enzyme</keyword>
<dbReference type="Pfam" id="PF01149">
    <property type="entry name" value="Fapy_DNA_glyco"/>
    <property type="match status" value="1"/>
</dbReference>
<dbReference type="Proteomes" id="UP000321805">
    <property type="component" value="Chromosome"/>
</dbReference>
<evidence type="ECO:0000256" key="8">
    <source>
        <dbReference type="ARBA" id="ARBA00023125"/>
    </source>
</evidence>
<dbReference type="PROSITE" id="PS51066">
    <property type="entry name" value="ZF_FPG_2"/>
    <property type="match status" value="1"/>
</dbReference>
<dbReference type="SMART" id="SM01232">
    <property type="entry name" value="H2TH"/>
    <property type="match status" value="1"/>
</dbReference>
<dbReference type="InterPro" id="IPR000214">
    <property type="entry name" value="Znf_DNA_glyclase/AP_lyase"/>
</dbReference>
<keyword evidence="6" id="KW-0378">Hydrolase</keyword>
<dbReference type="GO" id="GO:0000703">
    <property type="term" value="F:oxidized pyrimidine nucleobase lesion DNA N-glycosylase activity"/>
    <property type="evidence" value="ECO:0007669"/>
    <property type="project" value="TreeGrafter"/>
</dbReference>
<dbReference type="InterPro" id="IPR010979">
    <property type="entry name" value="Ribosomal_uS13-like_H2TH"/>
</dbReference>
<evidence type="ECO:0000259" key="14">
    <source>
        <dbReference type="PROSITE" id="PS51066"/>
    </source>
</evidence>
<evidence type="ECO:0000256" key="3">
    <source>
        <dbReference type="ARBA" id="ARBA00022723"/>
    </source>
</evidence>
<evidence type="ECO:0000256" key="9">
    <source>
        <dbReference type="ARBA" id="ARBA00023204"/>
    </source>
</evidence>
<keyword evidence="10" id="KW-0456">Lyase</keyword>
<dbReference type="Pfam" id="PF06831">
    <property type="entry name" value="H2TH"/>
    <property type="match status" value="1"/>
</dbReference>
<dbReference type="OrthoDB" id="9800855at2"/>
<dbReference type="PANTHER" id="PTHR42697">
    <property type="entry name" value="ENDONUCLEASE 8"/>
    <property type="match status" value="1"/>
</dbReference>
<protein>
    <recommendedName>
        <fullName evidence="2">DNA-(apurinic or apyrimidinic site) lyase</fullName>
        <ecNumber evidence="2">4.2.99.18</ecNumber>
    </recommendedName>
</protein>
<evidence type="ECO:0000256" key="10">
    <source>
        <dbReference type="ARBA" id="ARBA00023239"/>
    </source>
</evidence>
<dbReference type="InterPro" id="IPR035937">
    <property type="entry name" value="FPG_N"/>
</dbReference>
<keyword evidence="7" id="KW-0862">Zinc</keyword>
<dbReference type="SUPFAM" id="SSF81624">
    <property type="entry name" value="N-terminal domain of MutM-like DNA repair proteins"/>
    <property type="match status" value="1"/>
</dbReference>
<accession>A0A5B8U0R7</accession>
<dbReference type="GO" id="GO:0140078">
    <property type="term" value="F:class I DNA-(apurinic or apyrimidinic site) endonuclease activity"/>
    <property type="evidence" value="ECO:0007669"/>
    <property type="project" value="UniProtKB-EC"/>
</dbReference>
<dbReference type="SMART" id="SM00898">
    <property type="entry name" value="Fapy_DNA_glyco"/>
    <property type="match status" value="1"/>
</dbReference>
<evidence type="ECO:0000256" key="12">
    <source>
        <dbReference type="ARBA" id="ARBA00023295"/>
    </source>
</evidence>
<evidence type="ECO:0000256" key="2">
    <source>
        <dbReference type="ARBA" id="ARBA00012720"/>
    </source>
</evidence>
<dbReference type="GO" id="GO:0006284">
    <property type="term" value="P:base-excision repair"/>
    <property type="evidence" value="ECO:0007669"/>
    <property type="project" value="InterPro"/>
</dbReference>
<keyword evidence="17" id="KW-1185">Reference proteome</keyword>
<evidence type="ECO:0000256" key="6">
    <source>
        <dbReference type="ARBA" id="ARBA00022801"/>
    </source>
</evidence>
<evidence type="ECO:0000256" key="13">
    <source>
        <dbReference type="PROSITE-ProRule" id="PRU00391"/>
    </source>
</evidence>
<keyword evidence="5 13" id="KW-0863">Zinc-finger</keyword>
<dbReference type="KEGG" id="bsol:FSW04_02605"/>
<organism evidence="16 17">
    <name type="scientific">Baekduia soli</name>
    <dbReference type="NCBI Taxonomy" id="496014"/>
    <lineage>
        <taxon>Bacteria</taxon>
        <taxon>Bacillati</taxon>
        <taxon>Actinomycetota</taxon>
        <taxon>Thermoleophilia</taxon>
        <taxon>Solirubrobacterales</taxon>
        <taxon>Baekduiaceae</taxon>
        <taxon>Baekduia</taxon>
    </lineage>
</organism>
<evidence type="ECO:0000313" key="17">
    <source>
        <dbReference type="Proteomes" id="UP000321805"/>
    </source>
</evidence>
<keyword evidence="8" id="KW-0238">DNA-binding</keyword>
<dbReference type="EC" id="4.2.99.18" evidence="2"/>
<evidence type="ECO:0000256" key="5">
    <source>
        <dbReference type="ARBA" id="ARBA00022771"/>
    </source>
</evidence>
<evidence type="ECO:0000256" key="11">
    <source>
        <dbReference type="ARBA" id="ARBA00023268"/>
    </source>
</evidence>
<dbReference type="SUPFAM" id="SSF57716">
    <property type="entry name" value="Glucocorticoid receptor-like (DNA-binding domain)"/>
    <property type="match status" value="1"/>
</dbReference>
<dbReference type="Gene3D" id="1.10.8.50">
    <property type="match status" value="1"/>
</dbReference>
<keyword evidence="4" id="KW-0227">DNA damage</keyword>
<keyword evidence="3" id="KW-0479">Metal-binding</keyword>
<evidence type="ECO:0000313" key="16">
    <source>
        <dbReference type="EMBL" id="QEC46577.1"/>
    </source>
</evidence>
<dbReference type="SUPFAM" id="SSF46946">
    <property type="entry name" value="S13-like H2TH domain"/>
    <property type="match status" value="1"/>
</dbReference>
<evidence type="ECO:0000256" key="1">
    <source>
        <dbReference type="ARBA" id="ARBA00009409"/>
    </source>
</evidence>
<dbReference type="PANTHER" id="PTHR42697:SF1">
    <property type="entry name" value="ENDONUCLEASE 8"/>
    <property type="match status" value="1"/>
</dbReference>
<reference evidence="16 17" key="1">
    <citation type="journal article" date="2018" name="J. Microbiol.">
        <title>Baekduia soli gen. nov., sp. nov., a novel bacterium isolated from the soil of Baekdu Mountain and proposal of a novel family name, Baekduiaceae fam. nov.</title>
        <authorList>
            <person name="An D.S."/>
            <person name="Siddiqi M.Z."/>
            <person name="Kim K.H."/>
            <person name="Yu H.S."/>
            <person name="Im W.T."/>
        </authorList>
    </citation>
    <scope>NUCLEOTIDE SEQUENCE [LARGE SCALE GENOMIC DNA]</scope>
    <source>
        <strain evidence="16 17">BR7-21</strain>
    </source>
</reference>
<name>A0A5B8U0R7_9ACTN</name>
<feature type="domain" description="FPG-type" evidence="14">
    <location>
        <begin position="255"/>
        <end position="292"/>
    </location>
</feature>
<dbReference type="Gene3D" id="3.20.190.10">
    <property type="entry name" value="MutM-like, N-terminal"/>
    <property type="match status" value="1"/>
</dbReference>
<dbReference type="PROSITE" id="PS51068">
    <property type="entry name" value="FPG_CAT"/>
    <property type="match status" value="1"/>
</dbReference>
<comment type="similarity">
    <text evidence="1">Belongs to the FPG family.</text>
</comment>
<dbReference type="InterPro" id="IPR012319">
    <property type="entry name" value="FPG_cat"/>
</dbReference>
<gene>
    <name evidence="16" type="ORF">FSW04_02605</name>
</gene>
<dbReference type="EMBL" id="CP042430">
    <property type="protein sequence ID" value="QEC46577.1"/>
    <property type="molecule type" value="Genomic_DNA"/>
</dbReference>
<keyword evidence="12" id="KW-0326">Glycosidase</keyword>
<keyword evidence="9" id="KW-0234">DNA repair</keyword>
<dbReference type="GO" id="GO:0008270">
    <property type="term" value="F:zinc ion binding"/>
    <property type="evidence" value="ECO:0007669"/>
    <property type="project" value="UniProtKB-KW"/>
</dbReference>